<evidence type="ECO:0000313" key="6">
    <source>
        <dbReference type="Proteomes" id="UP001212152"/>
    </source>
</evidence>
<dbReference type="PANTHER" id="PTHR13780:SF36">
    <property type="entry name" value="CBS DOMAIN-CONTAINING PROTEIN"/>
    <property type="match status" value="1"/>
</dbReference>
<keyword evidence="1" id="KW-0677">Repeat</keyword>
<dbReference type="GO" id="GO:0004865">
    <property type="term" value="F:protein serine/threonine phosphatase inhibitor activity"/>
    <property type="evidence" value="ECO:0007669"/>
    <property type="project" value="TreeGrafter"/>
</dbReference>
<dbReference type="Gene3D" id="3.10.580.10">
    <property type="entry name" value="CBS-domain"/>
    <property type="match status" value="2"/>
</dbReference>
<dbReference type="CDD" id="cd02205">
    <property type="entry name" value="CBS_pair_SF"/>
    <property type="match status" value="1"/>
</dbReference>
<dbReference type="SUPFAM" id="SSF54631">
    <property type="entry name" value="CBS-domain pair"/>
    <property type="match status" value="2"/>
</dbReference>
<dbReference type="AlphaFoldDB" id="A0AAD5TGN4"/>
<evidence type="ECO:0000256" key="3">
    <source>
        <dbReference type="PROSITE-ProRule" id="PRU00703"/>
    </source>
</evidence>
<comment type="caution">
    <text evidence="5">The sequence shown here is derived from an EMBL/GenBank/DDBJ whole genome shotgun (WGS) entry which is preliminary data.</text>
</comment>
<evidence type="ECO:0000313" key="5">
    <source>
        <dbReference type="EMBL" id="KAJ3176050.1"/>
    </source>
</evidence>
<proteinExistence type="predicted"/>
<dbReference type="PROSITE" id="PS51371">
    <property type="entry name" value="CBS"/>
    <property type="match status" value="4"/>
</dbReference>
<dbReference type="InterPro" id="IPR000644">
    <property type="entry name" value="CBS_dom"/>
</dbReference>
<evidence type="ECO:0000256" key="2">
    <source>
        <dbReference type="ARBA" id="ARBA00023122"/>
    </source>
</evidence>
<accession>A0AAD5TGN4</accession>
<feature type="domain" description="CBS" evidence="4">
    <location>
        <begin position="39"/>
        <end position="99"/>
    </location>
</feature>
<feature type="domain" description="CBS" evidence="4">
    <location>
        <begin position="305"/>
        <end position="358"/>
    </location>
</feature>
<reference evidence="5" key="1">
    <citation type="submission" date="2020-05" db="EMBL/GenBank/DDBJ databases">
        <title>Phylogenomic resolution of chytrid fungi.</title>
        <authorList>
            <person name="Stajich J.E."/>
            <person name="Amses K."/>
            <person name="Simmons R."/>
            <person name="Seto K."/>
            <person name="Myers J."/>
            <person name="Bonds A."/>
            <person name="Quandt C.A."/>
            <person name="Barry K."/>
            <person name="Liu P."/>
            <person name="Grigoriev I."/>
            <person name="Longcore J.E."/>
            <person name="James T.Y."/>
        </authorList>
    </citation>
    <scope>NUCLEOTIDE SEQUENCE</scope>
    <source>
        <strain evidence="5">JEL0379</strain>
    </source>
</reference>
<dbReference type="Proteomes" id="UP001212152">
    <property type="component" value="Unassembled WGS sequence"/>
</dbReference>
<dbReference type="EMBL" id="JADGJQ010000045">
    <property type="protein sequence ID" value="KAJ3176050.1"/>
    <property type="molecule type" value="Genomic_DNA"/>
</dbReference>
<dbReference type="InterPro" id="IPR050511">
    <property type="entry name" value="AMPK_gamma/SDS23_families"/>
</dbReference>
<dbReference type="InterPro" id="IPR046342">
    <property type="entry name" value="CBS_dom_sf"/>
</dbReference>
<gene>
    <name evidence="5" type="primary">SDS23_1</name>
    <name evidence="5" type="ORF">HDU87_005567</name>
</gene>
<sequence>MSDSIAEAIKSEGSLNALFNSTTCGDLMRAVDSGSNKLASRPTHPICLDSELSVTEGCEALAANKITSAPIYDAAKGGFVGMLDYRDLVAYVLSVLHKVAKDAPPPDATLEVTDIVKRALSNKGDVPIKLISNLSHLNPLATVQASSCVREAVEDFTQKRAHRLIVLEPDSEASQFAGILSQSTIAALVASRVGKLAGVTNPKEKCIWPTGNKTLEEVGLVGKEVVSVIPEDTVLEALYTMHENHLSSVAIVERGSHGNDLVGSISMTDIKMVLSARSGWRRLYENCYDFFTSLRYEQGLEAGGDDRVPTYIVHPHSTLIATIEKLAATRAHRVWICSGASRLVGVVSLSDIMPLLLQ</sequence>
<organism evidence="5 6">
    <name type="scientific">Geranomyces variabilis</name>
    <dbReference type="NCBI Taxonomy" id="109894"/>
    <lineage>
        <taxon>Eukaryota</taxon>
        <taxon>Fungi</taxon>
        <taxon>Fungi incertae sedis</taxon>
        <taxon>Chytridiomycota</taxon>
        <taxon>Chytridiomycota incertae sedis</taxon>
        <taxon>Chytridiomycetes</taxon>
        <taxon>Spizellomycetales</taxon>
        <taxon>Powellomycetaceae</taxon>
        <taxon>Geranomyces</taxon>
    </lineage>
</organism>
<feature type="domain" description="CBS" evidence="4">
    <location>
        <begin position="134"/>
        <end position="196"/>
    </location>
</feature>
<dbReference type="Pfam" id="PF00571">
    <property type="entry name" value="CBS"/>
    <property type="match status" value="3"/>
</dbReference>
<feature type="domain" description="CBS" evidence="4">
    <location>
        <begin position="221"/>
        <end position="283"/>
    </location>
</feature>
<evidence type="ECO:0000259" key="4">
    <source>
        <dbReference type="PROSITE" id="PS51371"/>
    </source>
</evidence>
<protein>
    <submittedName>
        <fullName evidence="5">Cell separation during budding</fullName>
    </submittedName>
</protein>
<keyword evidence="2 3" id="KW-0129">CBS domain</keyword>
<name>A0AAD5TGN4_9FUNG</name>
<dbReference type="SMART" id="SM00116">
    <property type="entry name" value="CBS"/>
    <property type="match status" value="4"/>
</dbReference>
<evidence type="ECO:0000256" key="1">
    <source>
        <dbReference type="ARBA" id="ARBA00022737"/>
    </source>
</evidence>
<dbReference type="GO" id="GO:0042149">
    <property type="term" value="P:cellular response to glucose starvation"/>
    <property type="evidence" value="ECO:0007669"/>
    <property type="project" value="TreeGrafter"/>
</dbReference>
<dbReference type="PANTHER" id="PTHR13780">
    <property type="entry name" value="AMP-ACTIVATED PROTEIN KINASE, GAMMA REGULATORY SUBUNIT"/>
    <property type="match status" value="1"/>
</dbReference>
<keyword evidence="6" id="KW-1185">Reference proteome</keyword>